<evidence type="ECO:0000313" key="3">
    <source>
        <dbReference type="Proteomes" id="UP000027821"/>
    </source>
</evidence>
<dbReference type="eggNOG" id="COG0823">
    <property type="taxonomic scope" value="Bacteria"/>
</dbReference>
<dbReference type="InterPro" id="IPR011042">
    <property type="entry name" value="6-blade_b-propeller_TolB-like"/>
</dbReference>
<organism evidence="2 3">
    <name type="scientific">Anditalea andensis</name>
    <dbReference type="NCBI Taxonomy" id="1048983"/>
    <lineage>
        <taxon>Bacteria</taxon>
        <taxon>Pseudomonadati</taxon>
        <taxon>Bacteroidota</taxon>
        <taxon>Cytophagia</taxon>
        <taxon>Cytophagales</taxon>
        <taxon>Cytophagaceae</taxon>
        <taxon>Anditalea</taxon>
    </lineage>
</organism>
<dbReference type="Proteomes" id="UP000027821">
    <property type="component" value="Unassembled WGS sequence"/>
</dbReference>
<accession>A0A074KYB7</accession>
<sequence length="298" mass="34124">MKLTTLYVLLLSILLPVASHAQGSFDIISLDTKSRFGRFQIVPHSASKITDRIGYDNQPNFINEKQLVFSSKPDQGHHDIIMYNFETQKFTNITRTDNKSEFSPSLTDCGLYVSAITVEEDSTQRLWLYPINMGEPELLYDNIYPVGYYDWYDNKAVMFVLGSPNKLIYPYSRDEVDTLSQNVGRSIKKRPGTSQMAYISKNNNVVVDGKPVYEMVSYDLKKKEIKNIGLTLPYSEDFIWVGKNHILMASEQSIYIKNVRKNNSWQEIAKVSLPGYGNISRMAISPKSKKLVVVMERN</sequence>
<proteinExistence type="predicted"/>
<name>A0A074KYB7_9BACT</name>
<dbReference type="AlphaFoldDB" id="A0A074KYB7"/>
<protein>
    <submittedName>
        <fullName evidence="2">Uncharacterized protein</fullName>
    </submittedName>
</protein>
<dbReference type="EMBL" id="JMIH01000016">
    <property type="protein sequence ID" value="KEO73949.1"/>
    <property type="molecule type" value="Genomic_DNA"/>
</dbReference>
<evidence type="ECO:0000256" key="1">
    <source>
        <dbReference type="SAM" id="SignalP"/>
    </source>
</evidence>
<feature type="signal peptide" evidence="1">
    <location>
        <begin position="1"/>
        <end position="21"/>
    </location>
</feature>
<comment type="caution">
    <text evidence="2">The sequence shown here is derived from an EMBL/GenBank/DDBJ whole genome shotgun (WGS) entry which is preliminary data.</text>
</comment>
<dbReference type="RefSeq" id="WP_035072617.1">
    <property type="nucleotide sequence ID" value="NZ_JMIH01000016.1"/>
</dbReference>
<dbReference type="SUPFAM" id="SSF82171">
    <property type="entry name" value="DPP6 N-terminal domain-like"/>
    <property type="match status" value="1"/>
</dbReference>
<dbReference type="OrthoDB" id="9797498at2"/>
<keyword evidence="1" id="KW-0732">Signal</keyword>
<evidence type="ECO:0000313" key="2">
    <source>
        <dbReference type="EMBL" id="KEO73949.1"/>
    </source>
</evidence>
<gene>
    <name evidence="2" type="ORF">EL17_07285</name>
</gene>
<keyword evidence="3" id="KW-1185">Reference proteome</keyword>
<dbReference type="STRING" id="1048983.EL17_07285"/>
<dbReference type="Gene3D" id="2.120.10.30">
    <property type="entry name" value="TolB, C-terminal domain"/>
    <property type="match status" value="1"/>
</dbReference>
<reference evidence="2 3" key="1">
    <citation type="submission" date="2014-04" db="EMBL/GenBank/DDBJ databases">
        <title>Characterization and application of a salt tolerant electro-active bacterium.</title>
        <authorList>
            <person name="Yang L."/>
            <person name="Wei S."/>
            <person name="Tay Q.X.M."/>
        </authorList>
    </citation>
    <scope>NUCLEOTIDE SEQUENCE [LARGE SCALE GENOMIC DNA]</scope>
    <source>
        <strain evidence="2 3">LY1</strain>
    </source>
</reference>
<feature type="chain" id="PRO_5001695512" evidence="1">
    <location>
        <begin position="22"/>
        <end position="298"/>
    </location>
</feature>